<dbReference type="Proteomes" id="UP000738359">
    <property type="component" value="Unassembled WGS sequence"/>
</dbReference>
<comment type="caution">
    <text evidence="1">The sequence shown here is derived from an EMBL/GenBank/DDBJ whole genome shotgun (WGS) entry which is preliminary data.</text>
</comment>
<dbReference type="OrthoDB" id="2103474at2759"/>
<gene>
    <name evidence="1" type="ORF">BGZ70_003221</name>
</gene>
<dbReference type="EMBL" id="JAAAHY010000185">
    <property type="protein sequence ID" value="KAF9966126.1"/>
    <property type="molecule type" value="Genomic_DNA"/>
</dbReference>
<name>A0A9P6JAV4_MORAP</name>
<dbReference type="PANTHER" id="PTHR35519:SF2">
    <property type="entry name" value="PH DOMAIN PROTEIN"/>
    <property type="match status" value="1"/>
</dbReference>
<dbReference type="InterPro" id="IPR025187">
    <property type="entry name" value="DUF4112"/>
</dbReference>
<evidence type="ECO:0000313" key="2">
    <source>
        <dbReference type="Proteomes" id="UP000738359"/>
    </source>
</evidence>
<reference evidence="1" key="1">
    <citation type="journal article" date="2020" name="Fungal Divers.">
        <title>Resolving the Mortierellaceae phylogeny through synthesis of multi-gene phylogenetics and phylogenomics.</title>
        <authorList>
            <person name="Vandepol N."/>
            <person name="Liber J."/>
            <person name="Desiro A."/>
            <person name="Na H."/>
            <person name="Kennedy M."/>
            <person name="Barry K."/>
            <person name="Grigoriev I.V."/>
            <person name="Miller A.N."/>
            <person name="O'Donnell K."/>
            <person name="Stajich J.E."/>
            <person name="Bonito G."/>
        </authorList>
    </citation>
    <scope>NUCLEOTIDE SEQUENCE</scope>
    <source>
        <strain evidence="1">CK1249</strain>
    </source>
</reference>
<dbReference type="AlphaFoldDB" id="A0A9P6JAV4"/>
<sequence>MAKEQTVVAMPTQTQPETKTSKFKSFFKKDKKVVIVLTEEEQHILEKVKRRAKVLDTGVNLGFAKIGLDPILGLIPLAGDGITLFMAWRLINTAQQASIPRHILHKMLFNVAVDFGMGLVPVIGDIGDFLFKANDRNAKLFEEFLYERARRRAAQTEAEATAAARNAALNPTVIQMEPMTVGGSAIPVK</sequence>
<dbReference type="Pfam" id="PF13430">
    <property type="entry name" value="DUF4112"/>
    <property type="match status" value="1"/>
</dbReference>
<proteinExistence type="predicted"/>
<dbReference type="PANTHER" id="PTHR35519">
    <property type="entry name" value="MEMBRANE PROTEINS"/>
    <property type="match status" value="1"/>
</dbReference>
<protein>
    <recommendedName>
        <fullName evidence="3">DUF4112 domain-containing protein</fullName>
    </recommendedName>
</protein>
<evidence type="ECO:0008006" key="3">
    <source>
        <dbReference type="Google" id="ProtNLM"/>
    </source>
</evidence>
<evidence type="ECO:0000313" key="1">
    <source>
        <dbReference type="EMBL" id="KAF9966126.1"/>
    </source>
</evidence>
<accession>A0A9P6JAV4</accession>
<organism evidence="1 2">
    <name type="scientific">Mortierella alpina</name>
    <name type="common">Oleaginous fungus</name>
    <name type="synonym">Mortierella renispora</name>
    <dbReference type="NCBI Taxonomy" id="64518"/>
    <lineage>
        <taxon>Eukaryota</taxon>
        <taxon>Fungi</taxon>
        <taxon>Fungi incertae sedis</taxon>
        <taxon>Mucoromycota</taxon>
        <taxon>Mortierellomycotina</taxon>
        <taxon>Mortierellomycetes</taxon>
        <taxon>Mortierellales</taxon>
        <taxon>Mortierellaceae</taxon>
        <taxon>Mortierella</taxon>
    </lineage>
</organism>
<keyword evidence="2" id="KW-1185">Reference proteome</keyword>